<dbReference type="EMBL" id="QTSX02007164">
    <property type="protein sequence ID" value="KAJ9050271.1"/>
    <property type="molecule type" value="Genomic_DNA"/>
</dbReference>
<accession>A0ACC2RJR1</accession>
<proteinExistence type="predicted"/>
<evidence type="ECO:0000313" key="2">
    <source>
        <dbReference type="Proteomes" id="UP001165960"/>
    </source>
</evidence>
<keyword evidence="2" id="KW-1185">Reference proteome</keyword>
<sequence length="237" mass="26759">MLSQAIYLGLFWLELIILLNPSISFGNFTKQYLKLRWWLIINSIWIWVIIPHHLETASYYPRISVTTTPLNTADYYPQSQQKLNSLRYPTFYSNAYTQQRLGPLQGYAGKTPSSGSAACKASLPNWATPTDSGPAKSPSASQELPLVLQVNGLTNILTKKNWDMFKAVFLIKFAMKDSEVVIMTELKTFKMTGTIEDYIAAYKGLHDQALKLLTLTKQDHNWTSTMASPHTLDASLT</sequence>
<organism evidence="1 2">
    <name type="scientific">Entomophthora muscae</name>
    <dbReference type="NCBI Taxonomy" id="34485"/>
    <lineage>
        <taxon>Eukaryota</taxon>
        <taxon>Fungi</taxon>
        <taxon>Fungi incertae sedis</taxon>
        <taxon>Zoopagomycota</taxon>
        <taxon>Entomophthoromycotina</taxon>
        <taxon>Entomophthoromycetes</taxon>
        <taxon>Entomophthorales</taxon>
        <taxon>Entomophthoraceae</taxon>
        <taxon>Entomophthora</taxon>
    </lineage>
</organism>
<gene>
    <name evidence="1" type="ORF">DSO57_1016070</name>
</gene>
<comment type="caution">
    <text evidence="1">The sequence shown here is derived from an EMBL/GenBank/DDBJ whole genome shotgun (WGS) entry which is preliminary data.</text>
</comment>
<evidence type="ECO:0000313" key="1">
    <source>
        <dbReference type="EMBL" id="KAJ9050271.1"/>
    </source>
</evidence>
<reference evidence="1" key="1">
    <citation type="submission" date="2022-04" db="EMBL/GenBank/DDBJ databases">
        <title>Genome of the entomopathogenic fungus Entomophthora muscae.</title>
        <authorList>
            <person name="Elya C."/>
            <person name="Lovett B.R."/>
            <person name="Lee E."/>
            <person name="Macias A.M."/>
            <person name="Hajek A.E."/>
            <person name="De Bivort B.L."/>
            <person name="Kasson M.T."/>
            <person name="De Fine Licht H.H."/>
            <person name="Stajich J.E."/>
        </authorList>
    </citation>
    <scope>NUCLEOTIDE SEQUENCE</scope>
    <source>
        <strain evidence="1">Berkeley</strain>
    </source>
</reference>
<dbReference type="Proteomes" id="UP001165960">
    <property type="component" value="Unassembled WGS sequence"/>
</dbReference>
<protein>
    <submittedName>
        <fullName evidence="1">Uncharacterized protein</fullName>
    </submittedName>
</protein>
<name>A0ACC2RJR1_9FUNG</name>